<evidence type="ECO:0000313" key="6">
    <source>
        <dbReference type="Proteomes" id="UP001152803"/>
    </source>
</evidence>
<keyword evidence="3" id="KW-0732">Signal</keyword>
<proteinExistence type="predicted"/>
<feature type="domain" description="Chemokine interleukin-8-like" evidence="4">
    <location>
        <begin position="37"/>
        <end position="96"/>
    </location>
</feature>
<dbReference type="InterPro" id="IPR001811">
    <property type="entry name" value="Chemokine_IL8-like_dom"/>
</dbReference>
<evidence type="ECO:0000256" key="2">
    <source>
        <dbReference type="SAM" id="MobiDB-lite"/>
    </source>
</evidence>
<dbReference type="Gene3D" id="2.40.50.40">
    <property type="match status" value="1"/>
</dbReference>
<dbReference type="EMBL" id="JAFJMO010000004">
    <property type="protein sequence ID" value="KAJ8279228.1"/>
    <property type="molecule type" value="Genomic_DNA"/>
</dbReference>
<organism evidence="5 6">
    <name type="scientific">Conger conger</name>
    <name type="common">Conger eel</name>
    <name type="synonym">Muraena conger</name>
    <dbReference type="NCBI Taxonomy" id="82655"/>
    <lineage>
        <taxon>Eukaryota</taxon>
        <taxon>Metazoa</taxon>
        <taxon>Chordata</taxon>
        <taxon>Craniata</taxon>
        <taxon>Vertebrata</taxon>
        <taxon>Euteleostomi</taxon>
        <taxon>Actinopterygii</taxon>
        <taxon>Neopterygii</taxon>
        <taxon>Teleostei</taxon>
        <taxon>Anguilliformes</taxon>
        <taxon>Congridae</taxon>
        <taxon>Conger</taxon>
    </lineage>
</organism>
<accession>A0A9Q1I3R7</accession>
<dbReference type="Proteomes" id="UP001152803">
    <property type="component" value="Unassembled WGS sequence"/>
</dbReference>
<comment type="caution">
    <text evidence="5">The sequence shown here is derived from an EMBL/GenBank/DDBJ whole genome shotgun (WGS) entry which is preliminary data.</text>
</comment>
<dbReference type="PANTHER" id="PTHR12015:SF108">
    <property type="entry name" value="C-C MOTIF CHEMOKINE 20"/>
    <property type="match status" value="1"/>
</dbReference>
<feature type="chain" id="PRO_5040108919" description="Chemokine interleukin-8-like domain-containing protein" evidence="3">
    <location>
        <begin position="33"/>
        <end position="135"/>
    </location>
</feature>
<dbReference type="GO" id="GO:0005615">
    <property type="term" value="C:extracellular space"/>
    <property type="evidence" value="ECO:0007669"/>
    <property type="project" value="UniProtKB-KW"/>
</dbReference>
<reference evidence="5" key="1">
    <citation type="journal article" date="2023" name="Science">
        <title>Genome structures resolve the early diversification of teleost fishes.</title>
        <authorList>
            <person name="Parey E."/>
            <person name="Louis A."/>
            <person name="Montfort J."/>
            <person name="Bouchez O."/>
            <person name="Roques C."/>
            <person name="Iampietro C."/>
            <person name="Lluch J."/>
            <person name="Castinel A."/>
            <person name="Donnadieu C."/>
            <person name="Desvignes T."/>
            <person name="Floi Bucao C."/>
            <person name="Jouanno E."/>
            <person name="Wen M."/>
            <person name="Mejri S."/>
            <person name="Dirks R."/>
            <person name="Jansen H."/>
            <person name="Henkel C."/>
            <person name="Chen W.J."/>
            <person name="Zahm M."/>
            <person name="Cabau C."/>
            <person name="Klopp C."/>
            <person name="Thompson A.W."/>
            <person name="Robinson-Rechavi M."/>
            <person name="Braasch I."/>
            <person name="Lecointre G."/>
            <person name="Bobe J."/>
            <person name="Postlethwait J.H."/>
            <person name="Berthelot C."/>
            <person name="Roest Crollius H."/>
            <person name="Guiguen Y."/>
        </authorList>
    </citation>
    <scope>NUCLEOTIDE SEQUENCE</scope>
    <source>
        <strain evidence="5">Concon-B</strain>
    </source>
</reference>
<dbReference type="Pfam" id="PF00048">
    <property type="entry name" value="IL8"/>
    <property type="match status" value="1"/>
</dbReference>
<dbReference type="InterPro" id="IPR039809">
    <property type="entry name" value="Chemokine_b/g/d"/>
</dbReference>
<dbReference type="GO" id="GO:0006955">
    <property type="term" value="P:immune response"/>
    <property type="evidence" value="ECO:0007669"/>
    <property type="project" value="InterPro"/>
</dbReference>
<dbReference type="CDD" id="cd00272">
    <property type="entry name" value="Chemokine_CC"/>
    <property type="match status" value="1"/>
</dbReference>
<dbReference type="PANTHER" id="PTHR12015">
    <property type="entry name" value="SMALL INDUCIBLE CYTOKINE A"/>
    <property type="match status" value="1"/>
</dbReference>
<keyword evidence="6" id="KW-1185">Reference proteome</keyword>
<feature type="signal peptide" evidence="3">
    <location>
        <begin position="1"/>
        <end position="32"/>
    </location>
</feature>
<protein>
    <recommendedName>
        <fullName evidence="4">Chemokine interleukin-8-like domain-containing protein</fullName>
    </recommendedName>
</protein>
<dbReference type="InterPro" id="IPR036048">
    <property type="entry name" value="Interleukin_8-like_sf"/>
</dbReference>
<dbReference type="GO" id="GO:0008009">
    <property type="term" value="F:chemokine activity"/>
    <property type="evidence" value="ECO:0007669"/>
    <property type="project" value="InterPro"/>
</dbReference>
<gene>
    <name evidence="5" type="ORF">COCON_G00062940</name>
</gene>
<dbReference type="SMART" id="SM00199">
    <property type="entry name" value="SCY"/>
    <property type="match status" value="1"/>
</dbReference>
<evidence type="ECO:0000256" key="1">
    <source>
        <dbReference type="ARBA" id="ARBA00022514"/>
    </source>
</evidence>
<evidence type="ECO:0000256" key="3">
    <source>
        <dbReference type="SAM" id="SignalP"/>
    </source>
</evidence>
<dbReference type="AlphaFoldDB" id="A0A9Q1I3R7"/>
<dbReference type="OrthoDB" id="8900217at2759"/>
<keyword evidence="1" id="KW-0202">Cytokine</keyword>
<sequence length="135" mass="15162">MLTTNPRMRISVAAAPVLLLLSAASWMPLVSATSRSAPDCCLKILKKQLPKNRIVDYREQRAGPCPVNAIQFQTKKEKWGCANPESPWVKAAMRMVEDRKKAKATNKASSAKSKKGRQGRKGRRRRLRPAPPRRN</sequence>
<name>A0A9Q1I3R7_CONCO</name>
<dbReference type="SUPFAM" id="SSF54117">
    <property type="entry name" value="Interleukin 8-like chemokines"/>
    <property type="match status" value="1"/>
</dbReference>
<feature type="compositionally biased region" description="Basic residues" evidence="2">
    <location>
        <begin position="112"/>
        <end position="135"/>
    </location>
</feature>
<evidence type="ECO:0000259" key="4">
    <source>
        <dbReference type="SMART" id="SM00199"/>
    </source>
</evidence>
<evidence type="ECO:0000313" key="5">
    <source>
        <dbReference type="EMBL" id="KAJ8279228.1"/>
    </source>
</evidence>
<feature type="region of interest" description="Disordered" evidence="2">
    <location>
        <begin position="97"/>
        <end position="135"/>
    </location>
</feature>